<feature type="transmembrane region" description="Helical" evidence="2">
    <location>
        <begin position="39"/>
        <end position="58"/>
    </location>
</feature>
<organism evidence="4 5">
    <name type="scientific">Candidatus Staskawiczbacteria bacterium RIFOXYB1_FULL_37_44</name>
    <dbReference type="NCBI Taxonomy" id="1802223"/>
    <lineage>
        <taxon>Bacteria</taxon>
        <taxon>Candidatus Staskawicziibacteriota</taxon>
    </lineage>
</organism>
<dbReference type="GO" id="GO:0007165">
    <property type="term" value="P:signal transduction"/>
    <property type="evidence" value="ECO:0007669"/>
    <property type="project" value="InterPro"/>
</dbReference>
<dbReference type="STRING" id="1802223.A2358_04465"/>
<dbReference type="Gene3D" id="6.10.340.10">
    <property type="match status" value="1"/>
</dbReference>
<dbReference type="PANTHER" id="PTHR32089">
    <property type="entry name" value="METHYL-ACCEPTING CHEMOTAXIS PROTEIN MCPB"/>
    <property type="match status" value="1"/>
</dbReference>
<dbReference type="CDD" id="cd06225">
    <property type="entry name" value="HAMP"/>
    <property type="match status" value="1"/>
</dbReference>
<evidence type="ECO:0000256" key="1">
    <source>
        <dbReference type="SAM" id="Coils"/>
    </source>
</evidence>
<comment type="caution">
    <text evidence="4">The sequence shown here is derived from an EMBL/GenBank/DDBJ whole genome shotgun (WGS) entry which is preliminary data.</text>
</comment>
<dbReference type="EMBL" id="MHPJ01000010">
    <property type="protein sequence ID" value="OGZ78968.1"/>
    <property type="molecule type" value="Genomic_DNA"/>
</dbReference>
<keyword evidence="1" id="KW-0175">Coiled coil</keyword>
<evidence type="ECO:0000256" key="2">
    <source>
        <dbReference type="SAM" id="Phobius"/>
    </source>
</evidence>
<reference evidence="4 5" key="1">
    <citation type="journal article" date="2016" name="Nat. Commun.">
        <title>Thousands of microbial genomes shed light on interconnected biogeochemical processes in an aquifer system.</title>
        <authorList>
            <person name="Anantharaman K."/>
            <person name="Brown C.T."/>
            <person name="Hug L.A."/>
            <person name="Sharon I."/>
            <person name="Castelle C.J."/>
            <person name="Probst A.J."/>
            <person name="Thomas B.C."/>
            <person name="Singh A."/>
            <person name="Wilkins M.J."/>
            <person name="Karaoz U."/>
            <person name="Brodie E.L."/>
            <person name="Williams K.H."/>
            <person name="Hubbard S.S."/>
            <person name="Banfield J.F."/>
        </authorList>
    </citation>
    <scope>NUCLEOTIDE SEQUENCE [LARGE SCALE GENOMIC DNA]</scope>
</reference>
<gene>
    <name evidence="4" type="ORF">A2358_04465</name>
</gene>
<dbReference type="Proteomes" id="UP000178650">
    <property type="component" value="Unassembled WGS sequence"/>
</dbReference>
<accession>A0A1G2IXU6</accession>
<name>A0A1G2IXU6_9BACT</name>
<dbReference type="SMART" id="SM00304">
    <property type="entry name" value="HAMP"/>
    <property type="match status" value="1"/>
</dbReference>
<feature type="domain" description="HAMP" evidence="3">
    <location>
        <begin position="61"/>
        <end position="113"/>
    </location>
</feature>
<evidence type="ECO:0000259" key="3">
    <source>
        <dbReference type="PROSITE" id="PS50885"/>
    </source>
</evidence>
<dbReference type="AlphaFoldDB" id="A0A1G2IXU6"/>
<keyword evidence="2" id="KW-1133">Transmembrane helix</keyword>
<keyword evidence="2" id="KW-0472">Membrane</keyword>
<dbReference type="PANTHER" id="PTHR32089:SF112">
    <property type="entry name" value="LYSOZYME-LIKE PROTEIN-RELATED"/>
    <property type="match status" value="1"/>
</dbReference>
<dbReference type="SUPFAM" id="SSF158472">
    <property type="entry name" value="HAMP domain-like"/>
    <property type="match status" value="1"/>
</dbReference>
<dbReference type="InterPro" id="IPR003660">
    <property type="entry name" value="HAMP_dom"/>
</dbReference>
<dbReference type="Pfam" id="PF00672">
    <property type="entry name" value="HAMP"/>
    <property type="match status" value="1"/>
</dbReference>
<dbReference type="PROSITE" id="PS50885">
    <property type="entry name" value="HAMP"/>
    <property type="match status" value="1"/>
</dbReference>
<dbReference type="GO" id="GO:0016020">
    <property type="term" value="C:membrane"/>
    <property type="evidence" value="ECO:0007669"/>
    <property type="project" value="InterPro"/>
</dbReference>
<feature type="transmembrane region" description="Helical" evidence="2">
    <location>
        <begin position="12"/>
        <end position="33"/>
    </location>
</feature>
<evidence type="ECO:0000313" key="4">
    <source>
        <dbReference type="EMBL" id="OGZ78968.1"/>
    </source>
</evidence>
<evidence type="ECO:0000313" key="5">
    <source>
        <dbReference type="Proteomes" id="UP000178650"/>
    </source>
</evidence>
<feature type="coiled-coil region" evidence="1">
    <location>
        <begin position="98"/>
        <end position="192"/>
    </location>
</feature>
<keyword evidence="2" id="KW-0812">Transmembrane</keyword>
<proteinExistence type="predicted"/>
<sequence length="201" mass="22684">MAKLKFKIAVPIILAGIFAISVFVALSYVTALNFDKFDIGFYIVIGILGIYVFFFGFASGQNLVSPLKELLEKATELSKGNSSSRVYLETKDEFAELAKVFNKIAEELQKSREQQENAEKFVGIKVQAKTQDLQVIINALEQKVKNRTIELERLVRQLEALSAKAKDKELETRQLKEGLENLRKKAGKAKNKKNINNIENI</sequence>
<protein>
    <recommendedName>
        <fullName evidence="3">HAMP domain-containing protein</fullName>
    </recommendedName>
</protein>